<evidence type="ECO:0000256" key="6">
    <source>
        <dbReference type="SAM" id="SignalP"/>
    </source>
</evidence>
<feature type="signal peptide" evidence="6">
    <location>
        <begin position="1"/>
        <end position="19"/>
    </location>
</feature>
<dbReference type="SUPFAM" id="SSF55073">
    <property type="entry name" value="Nucleotide cyclase"/>
    <property type="match status" value="1"/>
</dbReference>
<dbReference type="SMART" id="SM00267">
    <property type="entry name" value="GGDEF"/>
    <property type="match status" value="1"/>
</dbReference>
<dbReference type="GO" id="GO:0052621">
    <property type="term" value="F:diguanylate cyclase activity"/>
    <property type="evidence" value="ECO:0007669"/>
    <property type="project" value="UniProtKB-EC"/>
</dbReference>
<dbReference type="EC" id="2.7.7.65" evidence="2"/>
<comment type="catalytic activity">
    <reaction evidence="3">
        <text>2 GTP = 3',3'-c-di-GMP + 2 diphosphate</text>
        <dbReference type="Rhea" id="RHEA:24898"/>
        <dbReference type="ChEBI" id="CHEBI:33019"/>
        <dbReference type="ChEBI" id="CHEBI:37565"/>
        <dbReference type="ChEBI" id="CHEBI:58805"/>
        <dbReference type="EC" id="2.7.7.65"/>
    </reaction>
</comment>
<evidence type="ECO:0000313" key="9">
    <source>
        <dbReference type="Proteomes" id="UP000276260"/>
    </source>
</evidence>
<evidence type="ECO:0000256" key="3">
    <source>
        <dbReference type="ARBA" id="ARBA00034247"/>
    </source>
</evidence>
<keyword evidence="9" id="KW-1185">Reference proteome</keyword>
<dbReference type="PROSITE" id="PS50887">
    <property type="entry name" value="GGDEF"/>
    <property type="match status" value="1"/>
</dbReference>
<dbReference type="Proteomes" id="UP000276260">
    <property type="component" value="Unassembled WGS sequence"/>
</dbReference>
<dbReference type="Pfam" id="PF00990">
    <property type="entry name" value="GGDEF"/>
    <property type="match status" value="1"/>
</dbReference>
<dbReference type="RefSeq" id="WP_052749248.1">
    <property type="nucleotide sequence ID" value="NZ_LAVS01000007.1"/>
</dbReference>
<evidence type="ECO:0000259" key="7">
    <source>
        <dbReference type="PROSITE" id="PS50887"/>
    </source>
</evidence>
<dbReference type="PANTHER" id="PTHR45138">
    <property type="entry name" value="REGULATORY COMPONENTS OF SENSORY TRANSDUCTION SYSTEM"/>
    <property type="match status" value="1"/>
</dbReference>
<feature type="domain" description="GGDEF" evidence="7">
    <location>
        <begin position="494"/>
        <end position="633"/>
    </location>
</feature>
<dbReference type="CDD" id="cd01949">
    <property type="entry name" value="GGDEF"/>
    <property type="match status" value="1"/>
</dbReference>
<dbReference type="OrthoDB" id="9813903at2"/>
<dbReference type="PROSITE" id="PS51257">
    <property type="entry name" value="PROKAR_LIPOPROTEIN"/>
    <property type="match status" value="1"/>
</dbReference>
<feature type="transmembrane region" description="Helical" evidence="5">
    <location>
        <begin position="425"/>
        <end position="445"/>
    </location>
</feature>
<dbReference type="InterPro" id="IPR043128">
    <property type="entry name" value="Rev_trsase/Diguanyl_cyclase"/>
</dbReference>
<dbReference type="NCBIfam" id="TIGR00254">
    <property type="entry name" value="GGDEF"/>
    <property type="match status" value="1"/>
</dbReference>
<comment type="cofactor">
    <cofactor evidence="1">
        <name>Mg(2+)</name>
        <dbReference type="ChEBI" id="CHEBI:18420"/>
    </cofactor>
</comment>
<dbReference type="InterPro" id="IPR000160">
    <property type="entry name" value="GGDEF_dom"/>
</dbReference>
<dbReference type="AlphaFoldDB" id="A0A3P3QLW8"/>
<comment type="caution">
    <text evidence="8">The sequence shown here is derived from an EMBL/GenBank/DDBJ whole genome shotgun (WGS) entry which is preliminary data.</text>
</comment>
<dbReference type="EMBL" id="RRCF01000002">
    <property type="protein sequence ID" value="RRJ21323.1"/>
    <property type="molecule type" value="Genomic_DNA"/>
</dbReference>
<keyword evidence="5" id="KW-1133">Transmembrane helix</keyword>
<dbReference type="InterPro" id="IPR029787">
    <property type="entry name" value="Nucleotide_cyclase"/>
</dbReference>
<evidence type="ECO:0000256" key="2">
    <source>
        <dbReference type="ARBA" id="ARBA00012528"/>
    </source>
</evidence>
<dbReference type="PANTHER" id="PTHR45138:SF9">
    <property type="entry name" value="DIGUANYLATE CYCLASE DGCM-RELATED"/>
    <property type="match status" value="1"/>
</dbReference>
<evidence type="ECO:0000256" key="5">
    <source>
        <dbReference type="SAM" id="Phobius"/>
    </source>
</evidence>
<evidence type="ECO:0000313" key="8">
    <source>
        <dbReference type="EMBL" id="RRJ21323.1"/>
    </source>
</evidence>
<name>A0A3P3QLW8_9GAMM</name>
<keyword evidence="5" id="KW-0812">Transmembrane</keyword>
<keyword evidence="6" id="KW-0732">Signal</keyword>
<protein>
    <recommendedName>
        <fullName evidence="2">diguanylate cyclase</fullName>
        <ecNumber evidence="2">2.7.7.65</ecNumber>
    </recommendedName>
</protein>
<feature type="chain" id="PRO_5018043138" description="diguanylate cyclase" evidence="6">
    <location>
        <begin position="20"/>
        <end position="672"/>
    </location>
</feature>
<organism evidence="8 9">
    <name type="scientific">Rheinheimera mesophila</name>
    <dbReference type="NCBI Taxonomy" id="1547515"/>
    <lineage>
        <taxon>Bacteria</taxon>
        <taxon>Pseudomonadati</taxon>
        <taxon>Pseudomonadota</taxon>
        <taxon>Gammaproteobacteria</taxon>
        <taxon>Chromatiales</taxon>
        <taxon>Chromatiaceae</taxon>
        <taxon>Rheinheimera</taxon>
    </lineage>
</organism>
<proteinExistence type="predicted"/>
<accession>A0A3P3QLW8</accession>
<dbReference type="FunFam" id="3.30.70.270:FF:000001">
    <property type="entry name" value="Diguanylate cyclase domain protein"/>
    <property type="match status" value="1"/>
</dbReference>
<keyword evidence="5" id="KW-0472">Membrane</keyword>
<evidence type="ECO:0000256" key="4">
    <source>
        <dbReference type="SAM" id="Coils"/>
    </source>
</evidence>
<feature type="coiled-coil region" evidence="4">
    <location>
        <begin position="398"/>
        <end position="425"/>
    </location>
</feature>
<gene>
    <name evidence="8" type="ORF">EIK76_10630</name>
</gene>
<dbReference type="InterPro" id="IPR050469">
    <property type="entry name" value="Diguanylate_Cyclase"/>
</dbReference>
<keyword evidence="4" id="KW-0175">Coiled coil</keyword>
<dbReference type="Gene3D" id="3.30.70.270">
    <property type="match status" value="1"/>
</dbReference>
<reference evidence="8 9" key="1">
    <citation type="submission" date="2018-11" db="EMBL/GenBank/DDBJ databases">
        <title>Draft genome analysis of Rheinheimera mesophila isolated from an industrial waste site.</title>
        <authorList>
            <person name="Yu Q."/>
            <person name="Qi Y."/>
            <person name="Zhang H."/>
            <person name="Lu Y."/>
            <person name="Pu J."/>
        </authorList>
    </citation>
    <scope>NUCLEOTIDE SEQUENCE [LARGE SCALE GENOMIC DNA]</scope>
    <source>
        <strain evidence="8 9">IITR13</strain>
    </source>
</reference>
<sequence>MVTIAVKTILLLGSLLACALCSVAATESTEVTEAQLKQQPKYPDDFYDRPYAERIAWLQQQLVQASDAARRYQLGSSLGFQHFSAYANEPLRQACAQTPPQAFDLDYRFICTSANGLDYDSNMRDLMALYDDAIAAANIDLATQVLSGMAWKQSEHGDIASAFRSYEVALSLANQASPEALNDVMLNTAALYVMHGDQRYVEKGVQLQKEAIGRLEQLVQQKSNAMDLDYASQIIGLTQHNVGVAYALHLLDYQQALDWFGKVKPEHTEVWRSALVFSALSAAELGQKDKAADFVTKAASATNSSEINSDYLDCYLQLVQMKTGQGGELKRCQQVDAQAPLEVRLDIYKRLAAMSEPEWRLLGLEKLHGLFISRLESQLKQSSSQAASHTELNRLELESDLKTELLETELSLKQAEQEKRQSQTLLIVAIMLILVLVILAVVIQLRQKRRLAQQYKLLSVRDGLTGLHNRRYFEQNIERELNYVRRCQQQGRSTTLAFFLFDIDFFKKINDLYGHHAGDEVLIEFSKRITTVIRDTDLLIRWGGEEFLVVARTDQATDPHQIAERIRQVICQQPFVVTSELQLDVSCTIGVSVYPCVGPEQRLLDWGTLVQLADAALYLGKQKQRNCWVCVDSIAASVQIADVLQQGLERSAQLQHIHLTSQFKLTTASERA</sequence>
<evidence type="ECO:0000256" key="1">
    <source>
        <dbReference type="ARBA" id="ARBA00001946"/>
    </source>
</evidence>